<evidence type="ECO:0000313" key="2">
    <source>
        <dbReference type="Proteomes" id="UP001221411"/>
    </source>
</evidence>
<organism evidence="1 2">
    <name type="scientific">Polyangium mundeleinium</name>
    <dbReference type="NCBI Taxonomy" id="2995306"/>
    <lineage>
        <taxon>Bacteria</taxon>
        <taxon>Pseudomonadati</taxon>
        <taxon>Myxococcota</taxon>
        <taxon>Polyangia</taxon>
        <taxon>Polyangiales</taxon>
        <taxon>Polyangiaceae</taxon>
        <taxon>Polyangium</taxon>
    </lineage>
</organism>
<keyword evidence="2" id="KW-1185">Reference proteome</keyword>
<dbReference type="EMBL" id="JAQNDO010000001">
    <property type="protein sequence ID" value="MDC0746410.1"/>
    <property type="molecule type" value="Genomic_DNA"/>
</dbReference>
<dbReference type="Gene3D" id="1.25.40.10">
    <property type="entry name" value="Tetratricopeptide repeat domain"/>
    <property type="match status" value="1"/>
</dbReference>
<accession>A0ABT5F030</accession>
<dbReference type="Proteomes" id="UP001221411">
    <property type="component" value="Unassembled WGS sequence"/>
</dbReference>
<dbReference type="InterPro" id="IPR011990">
    <property type="entry name" value="TPR-like_helical_dom_sf"/>
</dbReference>
<dbReference type="RefSeq" id="WP_271924792.1">
    <property type="nucleotide sequence ID" value="NZ_JAQNDO010000001.1"/>
</dbReference>
<sequence length="78" mass="8208">MVRRSSTNPKTVRTLACFEQALAIHRALGNRADEAIPLVDVSTAHFGLDNPAAAIADLEQALPTLRATGNTPTEVGAL</sequence>
<reference evidence="1 2" key="1">
    <citation type="submission" date="2022-11" db="EMBL/GenBank/DDBJ databases">
        <title>Minimal conservation of predation-associated metabolite biosynthetic gene clusters underscores biosynthetic potential of Myxococcota including descriptions for ten novel species: Archangium lansinium sp. nov., Myxococcus landrumus sp. nov., Nannocystis bai.</title>
        <authorList>
            <person name="Ahearne A."/>
            <person name="Stevens C."/>
            <person name="Dowd S."/>
        </authorList>
    </citation>
    <scope>NUCLEOTIDE SEQUENCE [LARGE SCALE GENOMIC DNA]</scope>
    <source>
        <strain evidence="1 2">RJM3</strain>
    </source>
</reference>
<dbReference type="SUPFAM" id="SSF48452">
    <property type="entry name" value="TPR-like"/>
    <property type="match status" value="1"/>
</dbReference>
<evidence type="ECO:0000313" key="1">
    <source>
        <dbReference type="EMBL" id="MDC0746410.1"/>
    </source>
</evidence>
<gene>
    <name evidence="1" type="ORF">POL67_34090</name>
</gene>
<comment type="caution">
    <text evidence="1">The sequence shown here is derived from an EMBL/GenBank/DDBJ whole genome shotgun (WGS) entry which is preliminary data.</text>
</comment>
<protein>
    <submittedName>
        <fullName evidence="1">Tetratricopeptide repeat protein</fullName>
    </submittedName>
</protein>
<proteinExistence type="predicted"/>
<name>A0ABT5F030_9BACT</name>